<proteinExistence type="predicted"/>
<evidence type="ECO:0000313" key="2">
    <source>
        <dbReference type="Proteomes" id="UP000250321"/>
    </source>
</evidence>
<dbReference type="GO" id="GO:0016592">
    <property type="term" value="C:mediator complex"/>
    <property type="evidence" value="ECO:0007669"/>
    <property type="project" value="InterPro"/>
</dbReference>
<accession>A0A314URL3</accession>
<dbReference type="Proteomes" id="UP000250321">
    <property type="component" value="Unassembled WGS sequence"/>
</dbReference>
<keyword evidence="2" id="KW-1185">Reference proteome</keyword>
<protein>
    <submittedName>
        <fullName evidence="1">Mediator of RNA polymerase II transcription subunit 16 isoform X2</fullName>
    </submittedName>
</protein>
<dbReference type="InterPro" id="IPR038836">
    <property type="entry name" value="MED16"/>
</dbReference>
<comment type="caution">
    <text evidence="1">The sequence shown here is derived from an EMBL/GenBank/DDBJ whole genome shotgun (WGS) entry which is preliminary data.</text>
</comment>
<organism evidence="1 2">
    <name type="scientific">Prunus yedoensis var. nudiflora</name>
    <dbReference type="NCBI Taxonomy" id="2094558"/>
    <lineage>
        <taxon>Eukaryota</taxon>
        <taxon>Viridiplantae</taxon>
        <taxon>Streptophyta</taxon>
        <taxon>Embryophyta</taxon>
        <taxon>Tracheophyta</taxon>
        <taxon>Spermatophyta</taxon>
        <taxon>Magnoliopsida</taxon>
        <taxon>eudicotyledons</taxon>
        <taxon>Gunneridae</taxon>
        <taxon>Pentapetalae</taxon>
        <taxon>rosids</taxon>
        <taxon>fabids</taxon>
        <taxon>Rosales</taxon>
        <taxon>Rosaceae</taxon>
        <taxon>Amygdaloideae</taxon>
        <taxon>Amygdaleae</taxon>
        <taxon>Prunus</taxon>
    </lineage>
</organism>
<evidence type="ECO:0000313" key="1">
    <source>
        <dbReference type="EMBL" id="PQM39234.1"/>
    </source>
</evidence>
<sequence>MGSRRDVVTAVWKTGLEGVWYKCIRCLRQTSAFASPGATSRPNQTGRETWWISRWAYCCPMCGGTWIGHTEAFVKAIILEDDPGFRVAGCKSSSPDLDLSIHL</sequence>
<dbReference type="AlphaFoldDB" id="A0A314URL3"/>
<gene>
    <name evidence="1" type="ORF">Pyn_03887</name>
</gene>
<name>A0A314URL3_PRUYE</name>
<dbReference type="PANTHER" id="PTHR35130">
    <property type="entry name" value="MEDIATOR OF RNA POLYMERASE II TRANSCRIPTION SUBUNIT 16"/>
    <property type="match status" value="1"/>
</dbReference>
<dbReference type="EMBL" id="PJQY01003225">
    <property type="protein sequence ID" value="PQM39234.1"/>
    <property type="molecule type" value="Genomic_DNA"/>
</dbReference>
<dbReference type="PANTHER" id="PTHR35130:SF1">
    <property type="entry name" value="MEDIATOR OF RNA POLYMERASE II TRANSCRIPTION SUBUNIT 16"/>
    <property type="match status" value="1"/>
</dbReference>
<dbReference type="STRING" id="2094558.A0A314URL3"/>
<dbReference type="OrthoDB" id="2020837at2759"/>
<reference evidence="1 2" key="1">
    <citation type="submission" date="2018-02" db="EMBL/GenBank/DDBJ databases">
        <title>Draft genome of wild Prunus yedoensis var. nudiflora.</title>
        <authorList>
            <person name="Baek S."/>
            <person name="Kim J.-H."/>
            <person name="Choi K."/>
            <person name="Kim G.-B."/>
            <person name="Cho A."/>
            <person name="Jang H."/>
            <person name="Shin C.-H."/>
            <person name="Yu H.-J."/>
            <person name="Mun J.-H."/>
        </authorList>
    </citation>
    <scope>NUCLEOTIDE SEQUENCE [LARGE SCALE GENOMIC DNA]</scope>
    <source>
        <strain evidence="2">cv. Jeju island</strain>
        <tissue evidence="1">Leaf</tissue>
    </source>
</reference>
<dbReference type="GO" id="GO:0006355">
    <property type="term" value="P:regulation of DNA-templated transcription"/>
    <property type="evidence" value="ECO:0007669"/>
    <property type="project" value="InterPro"/>
</dbReference>